<feature type="domain" description="Ketoreductase" evidence="4">
    <location>
        <begin position="6"/>
        <end position="172"/>
    </location>
</feature>
<dbReference type="RefSeq" id="WP_184575745.1">
    <property type="nucleotide sequence ID" value="NZ_JACHJT010000001.1"/>
</dbReference>
<dbReference type="SMART" id="SM00822">
    <property type="entry name" value="PKS_KR"/>
    <property type="match status" value="1"/>
</dbReference>
<dbReference type="GO" id="GO:0032787">
    <property type="term" value="P:monocarboxylic acid metabolic process"/>
    <property type="evidence" value="ECO:0007669"/>
    <property type="project" value="UniProtKB-ARBA"/>
</dbReference>
<organism evidence="5 6">
    <name type="scientific">Lipingzhangella halophila</name>
    <dbReference type="NCBI Taxonomy" id="1783352"/>
    <lineage>
        <taxon>Bacteria</taxon>
        <taxon>Bacillati</taxon>
        <taxon>Actinomycetota</taxon>
        <taxon>Actinomycetes</taxon>
        <taxon>Streptosporangiales</taxon>
        <taxon>Nocardiopsidaceae</taxon>
        <taxon>Lipingzhangella</taxon>
    </lineage>
</organism>
<evidence type="ECO:0000313" key="5">
    <source>
        <dbReference type="EMBL" id="MBB4930502.1"/>
    </source>
</evidence>
<accession>A0A7W7REG1</accession>
<protein>
    <submittedName>
        <fullName evidence="5">NAD(P)-dependent dehydrogenase (Short-subunit alcohol dehydrogenase family)</fullName>
    </submittedName>
</protein>
<proteinExistence type="inferred from homology"/>
<dbReference type="GO" id="GO:0016491">
    <property type="term" value="F:oxidoreductase activity"/>
    <property type="evidence" value="ECO:0007669"/>
    <property type="project" value="UniProtKB-KW"/>
</dbReference>
<dbReference type="Pfam" id="PF00106">
    <property type="entry name" value="adh_short"/>
    <property type="match status" value="1"/>
</dbReference>
<name>A0A7W7REG1_9ACTN</name>
<dbReference type="InterPro" id="IPR036291">
    <property type="entry name" value="NAD(P)-bd_dom_sf"/>
</dbReference>
<evidence type="ECO:0000256" key="1">
    <source>
        <dbReference type="ARBA" id="ARBA00006484"/>
    </source>
</evidence>
<dbReference type="FunFam" id="3.40.50.720:FF:000084">
    <property type="entry name" value="Short-chain dehydrogenase reductase"/>
    <property type="match status" value="1"/>
</dbReference>
<dbReference type="Gene3D" id="3.40.50.720">
    <property type="entry name" value="NAD(P)-binding Rossmann-like Domain"/>
    <property type="match status" value="1"/>
</dbReference>
<keyword evidence="6" id="KW-1185">Reference proteome</keyword>
<dbReference type="PROSITE" id="PS00061">
    <property type="entry name" value="ADH_SHORT"/>
    <property type="match status" value="1"/>
</dbReference>
<evidence type="ECO:0000256" key="3">
    <source>
        <dbReference type="RuleBase" id="RU000363"/>
    </source>
</evidence>
<dbReference type="InterPro" id="IPR057326">
    <property type="entry name" value="KR_dom"/>
</dbReference>
<dbReference type="PANTHER" id="PTHR42879:SF2">
    <property type="entry name" value="3-OXOACYL-[ACYL-CARRIER-PROTEIN] REDUCTASE FABG"/>
    <property type="match status" value="1"/>
</dbReference>
<comment type="similarity">
    <text evidence="1 3">Belongs to the short-chain dehydrogenases/reductases (SDR) family.</text>
</comment>
<keyword evidence="2" id="KW-0560">Oxidoreductase</keyword>
<dbReference type="SUPFAM" id="SSF51735">
    <property type="entry name" value="NAD(P)-binding Rossmann-fold domains"/>
    <property type="match status" value="1"/>
</dbReference>
<dbReference type="AlphaFoldDB" id="A0A7W7REG1"/>
<dbReference type="PANTHER" id="PTHR42879">
    <property type="entry name" value="3-OXOACYL-(ACYL-CARRIER-PROTEIN) REDUCTASE"/>
    <property type="match status" value="1"/>
</dbReference>
<dbReference type="PRINTS" id="PR00080">
    <property type="entry name" value="SDRFAMILY"/>
</dbReference>
<gene>
    <name evidence="5" type="ORF">F4561_001322</name>
</gene>
<evidence type="ECO:0000313" key="6">
    <source>
        <dbReference type="Proteomes" id="UP000523007"/>
    </source>
</evidence>
<dbReference type="CDD" id="cd05233">
    <property type="entry name" value="SDR_c"/>
    <property type="match status" value="1"/>
</dbReference>
<dbReference type="InterPro" id="IPR002347">
    <property type="entry name" value="SDR_fam"/>
</dbReference>
<evidence type="ECO:0000259" key="4">
    <source>
        <dbReference type="SMART" id="SM00822"/>
    </source>
</evidence>
<sequence length="254" mass="26270">MVEPARRVVVSGGSGGIGQAVVYAHARAGDSVVALGRSAERLGALEEEARQAGLDVTGRVCDVTDEDRVTTVVDELGAVDVLVNNAGTAETAHLRDTGLDSWERQLRTNATSAFLLTRAVLPGMVERDTGRVVFVASTAAHQGSRYTAAYTASKHAMLGLARAVAAEVAGTGVTSNAVCPAFVRTPMTERSVSRIVERTGRDGRQAEAALASSAPLGRLVEPEEVAAAVTYLTSAESAAVNGQSLNLDGGGIQR</sequence>
<dbReference type="PRINTS" id="PR00081">
    <property type="entry name" value="GDHRDH"/>
</dbReference>
<dbReference type="InterPro" id="IPR020904">
    <property type="entry name" value="Sc_DH/Rdtase_CS"/>
</dbReference>
<evidence type="ECO:0000256" key="2">
    <source>
        <dbReference type="ARBA" id="ARBA00023002"/>
    </source>
</evidence>
<dbReference type="EMBL" id="JACHJT010000001">
    <property type="protein sequence ID" value="MBB4930502.1"/>
    <property type="molecule type" value="Genomic_DNA"/>
</dbReference>
<comment type="caution">
    <text evidence="5">The sequence shown here is derived from an EMBL/GenBank/DDBJ whole genome shotgun (WGS) entry which is preliminary data.</text>
</comment>
<dbReference type="Proteomes" id="UP000523007">
    <property type="component" value="Unassembled WGS sequence"/>
</dbReference>
<dbReference type="InterPro" id="IPR050259">
    <property type="entry name" value="SDR"/>
</dbReference>
<reference evidence="5 6" key="1">
    <citation type="submission" date="2020-08" db="EMBL/GenBank/DDBJ databases">
        <title>Sequencing the genomes of 1000 actinobacteria strains.</title>
        <authorList>
            <person name="Klenk H.-P."/>
        </authorList>
    </citation>
    <scope>NUCLEOTIDE SEQUENCE [LARGE SCALE GENOMIC DNA]</scope>
    <source>
        <strain evidence="5 6">DSM 102030</strain>
    </source>
</reference>